<accession>A0A5C6GKX0</accession>
<dbReference type="PANTHER" id="PTHR13593:SF80">
    <property type="entry name" value="PLC-LIKE PHOSPHODIESTERASE"/>
    <property type="match status" value="1"/>
</dbReference>
<dbReference type="Proteomes" id="UP000317257">
    <property type="component" value="Unassembled WGS sequence"/>
</dbReference>
<dbReference type="STRING" id="1081105.A0A166ZMK1"/>
<dbReference type="Pfam" id="PF26146">
    <property type="entry name" value="PI-PLC_X"/>
    <property type="match status" value="1"/>
</dbReference>
<reference evidence="3 5" key="1">
    <citation type="journal article" date="2016" name="Genome Biol. Evol.">
        <title>Divergent and convergent evolution of fungal pathogenicity.</title>
        <authorList>
            <person name="Shang Y."/>
            <person name="Xiao G."/>
            <person name="Zheng P."/>
            <person name="Cen K."/>
            <person name="Zhan S."/>
            <person name="Wang C."/>
        </authorList>
    </citation>
    <scope>NUCLEOTIDE SEQUENCE [LARGE SCALE GENOMIC DNA]</scope>
    <source>
        <strain evidence="3 5">RCEF 4871</strain>
    </source>
</reference>
<dbReference type="PANTHER" id="PTHR13593">
    <property type="match status" value="1"/>
</dbReference>
<dbReference type="GO" id="GO:0008081">
    <property type="term" value="F:phosphoric diester hydrolase activity"/>
    <property type="evidence" value="ECO:0007669"/>
    <property type="project" value="InterPro"/>
</dbReference>
<proteinExistence type="predicted"/>
<reference evidence="6" key="2">
    <citation type="submission" date="2018-12" db="EMBL/GenBank/DDBJ databases">
        <title>The complete genome of Metarhizium rileyi, a key fungal pathogen of Lepidoptera.</title>
        <authorList>
            <person name="Binneck E."/>
            <person name="Lastra C.C.L."/>
            <person name="Sosa-Gomez D.R."/>
        </authorList>
    </citation>
    <scope>NUCLEOTIDE SEQUENCE [LARGE SCALE GENOMIC DNA]</scope>
    <source>
        <strain evidence="6">Cep018-CH2</strain>
    </source>
</reference>
<gene>
    <name evidence="4" type="ORF">ED733_000396</name>
    <name evidence="3" type="ORF">NOR_06810</name>
</gene>
<keyword evidence="5" id="KW-1185">Reference proteome</keyword>
<dbReference type="GO" id="GO:0006629">
    <property type="term" value="P:lipid metabolic process"/>
    <property type="evidence" value="ECO:0007669"/>
    <property type="project" value="InterPro"/>
</dbReference>
<sequence length="372" mass="39339">MLTSPRHLLLAALAATSVYGLPQAASTTATVPTPSSSSSQSSSGQACNNSPSLCGRQYNAVTYMGAHNSAFLRDSSTGNSVAGNQHRNATEALNAGLRLLQVQIHKSNSALQLCHTSCRLLDAGPLEAWLKDINVWVTKHPNEVVTLLLVNSDSATASEYGTVFESSGISKIAYKPQSNTLTATWPTLQSMISANTRVVTFVTNMVYSSATPYLLPEFDHIFETPFEVTTLTGFNCTVDRPSKASPASSSLSSGYMSLVNHFKYQSLVGSIQVPDVDAINTVNSAGTATGNLGSHAQQCKKEWNKAPNFVLVDFWNEGDTIAALDSLNGVTDATGRSTTQSGRQSAGNILAQDRKLAAGALVAFISAALLLV</sequence>
<dbReference type="EMBL" id="AZHC01000027">
    <property type="protein sequence ID" value="OAA38065.1"/>
    <property type="molecule type" value="Genomic_DNA"/>
</dbReference>
<evidence type="ECO:0000313" key="4">
    <source>
        <dbReference type="EMBL" id="TWU76683.1"/>
    </source>
</evidence>
<feature type="region of interest" description="Disordered" evidence="1">
    <location>
        <begin position="27"/>
        <end position="46"/>
    </location>
</feature>
<dbReference type="Gene3D" id="3.20.20.190">
    <property type="entry name" value="Phosphatidylinositol (PI) phosphodiesterase"/>
    <property type="match status" value="1"/>
</dbReference>
<comment type="caution">
    <text evidence="3">The sequence shown here is derived from an EMBL/GenBank/DDBJ whole genome shotgun (WGS) entry which is preliminary data.</text>
</comment>
<dbReference type="OrthoDB" id="7984201at2759"/>
<evidence type="ECO:0000313" key="5">
    <source>
        <dbReference type="Proteomes" id="UP000243498"/>
    </source>
</evidence>
<dbReference type="Proteomes" id="UP000243498">
    <property type="component" value="Unassembled WGS sequence"/>
</dbReference>
<feature type="chain" id="PRO_5007883320" evidence="2">
    <location>
        <begin position="21"/>
        <end position="372"/>
    </location>
</feature>
<evidence type="ECO:0000256" key="2">
    <source>
        <dbReference type="SAM" id="SignalP"/>
    </source>
</evidence>
<dbReference type="EMBL" id="SBHS01000004">
    <property type="protein sequence ID" value="TWU76683.1"/>
    <property type="molecule type" value="Genomic_DNA"/>
</dbReference>
<dbReference type="InterPro" id="IPR051057">
    <property type="entry name" value="PI-PLC_domain"/>
</dbReference>
<reference evidence="4" key="3">
    <citation type="journal article" date="2019" name="Microbiol. Resour. Announc.">
        <title>Genome Sequence of Metarhizium rileyi, a Microbial Control Agent for Lepidoptera.</title>
        <authorList>
            <person name="Binneck E."/>
            <person name="Lastra C.C.L."/>
            <person name="Sosa-Gomez D.R."/>
        </authorList>
    </citation>
    <scope>NUCLEOTIDE SEQUENCE</scope>
    <source>
        <strain evidence="4">Cep018-CH2</strain>
    </source>
</reference>
<organism evidence="3 5">
    <name type="scientific">Metarhizium rileyi (strain RCEF 4871)</name>
    <name type="common">Nomuraea rileyi</name>
    <dbReference type="NCBI Taxonomy" id="1649241"/>
    <lineage>
        <taxon>Eukaryota</taxon>
        <taxon>Fungi</taxon>
        <taxon>Dikarya</taxon>
        <taxon>Ascomycota</taxon>
        <taxon>Pezizomycotina</taxon>
        <taxon>Sordariomycetes</taxon>
        <taxon>Hypocreomycetidae</taxon>
        <taxon>Hypocreales</taxon>
        <taxon>Clavicipitaceae</taxon>
        <taxon>Metarhizium</taxon>
    </lineage>
</organism>
<feature type="signal peptide" evidence="2">
    <location>
        <begin position="1"/>
        <end position="20"/>
    </location>
</feature>
<dbReference type="SUPFAM" id="SSF51695">
    <property type="entry name" value="PLC-like phosphodiesterases"/>
    <property type="match status" value="1"/>
</dbReference>
<keyword evidence="2" id="KW-0732">Signal</keyword>
<evidence type="ECO:0000256" key="1">
    <source>
        <dbReference type="SAM" id="MobiDB-lite"/>
    </source>
</evidence>
<dbReference type="InterPro" id="IPR017946">
    <property type="entry name" value="PLC-like_Pdiesterase_TIM-brl"/>
</dbReference>
<evidence type="ECO:0000313" key="6">
    <source>
        <dbReference type="Proteomes" id="UP000317257"/>
    </source>
</evidence>
<protein>
    <submittedName>
        <fullName evidence="3">PLC-like phosphodiesterase, TIM beta/alpha-barrel domain protein</fullName>
    </submittedName>
</protein>
<dbReference type="OMA" id="YPYLMPE"/>
<name>A0A166ZMK1_METRR</name>
<accession>A0A166ZMK1</accession>
<evidence type="ECO:0000313" key="3">
    <source>
        <dbReference type="EMBL" id="OAA38065.1"/>
    </source>
</evidence>
<dbReference type="AlphaFoldDB" id="A0A166ZMK1"/>